<feature type="chain" id="PRO_5015439751" description="DUF4369 domain-containing protein" evidence="1">
    <location>
        <begin position="22"/>
        <end position="225"/>
    </location>
</feature>
<proteinExistence type="predicted"/>
<dbReference type="Proteomes" id="UP000244450">
    <property type="component" value="Unassembled WGS sequence"/>
</dbReference>
<organism evidence="2 3">
    <name type="scientific">Chitinophaga parva</name>
    <dbReference type="NCBI Taxonomy" id="2169414"/>
    <lineage>
        <taxon>Bacteria</taxon>
        <taxon>Pseudomonadati</taxon>
        <taxon>Bacteroidota</taxon>
        <taxon>Chitinophagia</taxon>
        <taxon>Chitinophagales</taxon>
        <taxon>Chitinophagaceae</taxon>
        <taxon>Chitinophaga</taxon>
    </lineage>
</organism>
<comment type="caution">
    <text evidence="2">The sequence shown here is derived from an EMBL/GenBank/DDBJ whole genome shotgun (WGS) entry which is preliminary data.</text>
</comment>
<feature type="signal peptide" evidence="1">
    <location>
        <begin position="1"/>
        <end position="21"/>
    </location>
</feature>
<dbReference type="EMBL" id="QCYK01000001">
    <property type="protein sequence ID" value="PUZ28977.1"/>
    <property type="molecule type" value="Genomic_DNA"/>
</dbReference>
<evidence type="ECO:0000313" key="2">
    <source>
        <dbReference type="EMBL" id="PUZ28977.1"/>
    </source>
</evidence>
<gene>
    <name evidence="2" type="ORF">DCC81_05765</name>
</gene>
<sequence length="225" mass="25558">MKWLSLFIALFCLVVCQNVQAQIDVRTDPRIAPLLRQAANGQQDLVIFGRKPASNMYVNMAVLDKTNKRLYWFTCYGTAYDSVQLQETAFMQISSNAIDPFSFYRALCLENEVYLDDAVAEYRRLGKLALKDTSYNRRIVYNSSTVKAANSTLQQLMALEGLFKKQCIKLCLFNCPSPSSLSRDDAFLFRKSLAGKTMSRPDTTIYYATSPLGFIAKISLCRLIR</sequence>
<accession>A0A2T7BMR8</accession>
<dbReference type="OrthoDB" id="644808at2"/>
<evidence type="ECO:0000256" key="1">
    <source>
        <dbReference type="SAM" id="SignalP"/>
    </source>
</evidence>
<dbReference type="RefSeq" id="WP_108685617.1">
    <property type="nucleotide sequence ID" value="NZ_QCYK01000001.1"/>
</dbReference>
<protein>
    <recommendedName>
        <fullName evidence="4">DUF4369 domain-containing protein</fullName>
    </recommendedName>
</protein>
<name>A0A2T7BMR8_9BACT</name>
<reference evidence="2 3" key="1">
    <citation type="submission" date="2018-04" db="EMBL/GenBank/DDBJ databases">
        <title>Chitinophaga fuyangensis sp. nov., isolated from soil in a chemical factory.</title>
        <authorList>
            <person name="Chen K."/>
        </authorList>
    </citation>
    <scope>NUCLEOTIDE SEQUENCE [LARGE SCALE GENOMIC DNA]</scope>
    <source>
        <strain evidence="2 3">LY-1</strain>
    </source>
</reference>
<dbReference type="AlphaFoldDB" id="A0A2T7BMR8"/>
<keyword evidence="1" id="KW-0732">Signal</keyword>
<keyword evidence="3" id="KW-1185">Reference proteome</keyword>
<evidence type="ECO:0008006" key="4">
    <source>
        <dbReference type="Google" id="ProtNLM"/>
    </source>
</evidence>
<evidence type="ECO:0000313" key="3">
    <source>
        <dbReference type="Proteomes" id="UP000244450"/>
    </source>
</evidence>